<name>A0A1I5ENE4_9FIRM</name>
<accession>A0A1I5ENE4</accession>
<dbReference type="Proteomes" id="UP000198806">
    <property type="component" value="Unassembled WGS sequence"/>
</dbReference>
<evidence type="ECO:0000313" key="2">
    <source>
        <dbReference type="Proteomes" id="UP000198806"/>
    </source>
</evidence>
<dbReference type="RefSeq" id="WP_170847926.1">
    <property type="nucleotide sequence ID" value="NZ_BAABFM010000061.1"/>
</dbReference>
<dbReference type="AlphaFoldDB" id="A0A1I5ENE4"/>
<dbReference type="EMBL" id="FOWD01000010">
    <property type="protein sequence ID" value="SFO12940.1"/>
    <property type="molecule type" value="Genomic_DNA"/>
</dbReference>
<dbReference type="STRING" id="1527.SAMN04489757_11038"/>
<proteinExistence type="predicted"/>
<keyword evidence="2" id="KW-1185">Reference proteome</keyword>
<protein>
    <submittedName>
        <fullName evidence="1">Uncharacterized protein</fullName>
    </submittedName>
</protein>
<reference evidence="1 2" key="1">
    <citation type="submission" date="2016-10" db="EMBL/GenBank/DDBJ databases">
        <authorList>
            <person name="de Groot N.N."/>
        </authorList>
    </citation>
    <scope>NUCLEOTIDE SEQUENCE [LARGE SCALE GENOMIC DNA]</scope>
    <source>
        <strain evidence="1 2">DSM 1283</strain>
    </source>
</reference>
<gene>
    <name evidence="1" type="ORF">SAMN04489757_11038</name>
</gene>
<sequence>MKELTIRTFVKINGDYQLWESLSSEKQNEIGISLNERALRAIGYVPVKKEKTT</sequence>
<organism evidence="1 2">
    <name type="scientific">Anaerocolumna aminovalerica</name>
    <dbReference type="NCBI Taxonomy" id="1527"/>
    <lineage>
        <taxon>Bacteria</taxon>
        <taxon>Bacillati</taxon>
        <taxon>Bacillota</taxon>
        <taxon>Clostridia</taxon>
        <taxon>Lachnospirales</taxon>
        <taxon>Lachnospiraceae</taxon>
        <taxon>Anaerocolumna</taxon>
    </lineage>
</organism>
<evidence type="ECO:0000313" key="1">
    <source>
        <dbReference type="EMBL" id="SFO12940.1"/>
    </source>
</evidence>